<evidence type="ECO:0000256" key="1">
    <source>
        <dbReference type="SAM" id="Phobius"/>
    </source>
</evidence>
<feature type="transmembrane region" description="Helical" evidence="1">
    <location>
        <begin position="237"/>
        <end position="257"/>
    </location>
</feature>
<dbReference type="Proteomes" id="UP000427373">
    <property type="component" value="Chromosome"/>
</dbReference>
<dbReference type="EMBL" id="CP045484">
    <property type="protein sequence ID" value="QGR16607.1"/>
    <property type="molecule type" value="Genomic_DNA"/>
</dbReference>
<dbReference type="AlphaFoldDB" id="A0A650CGD9"/>
<dbReference type="OrthoDB" id="381656at2157"/>
<protein>
    <submittedName>
        <fullName evidence="2">Uncharacterized protein</fullName>
    </submittedName>
</protein>
<proteinExistence type="predicted"/>
<feature type="transmembrane region" description="Helical" evidence="1">
    <location>
        <begin position="12"/>
        <end position="33"/>
    </location>
</feature>
<sequence>MSLSSVSQFQLIQLLVLYGLIFYAIYPFLVYFIRKKIDNRESYTMFLIAEFAAWAGISLFYQILIDESIILIFIFFIIDSYIFPFFVTRKLSRIEEGSFTYYICDKKYIRNRKKDAIIIYTIKPFVIVSDGISYSKISELRYKIESKLILYEKSRQYMINILAGYLIGIILYSTFSKLISPSTFFILFMSFLYLLFIALFIAAIGYYKIKYGVGGNSFIESFLRQTIYSSNVNVRGVVYLMPNILIFSLVTSLPLALIKPSLITSLLFLEKFAVETALLSIITFLTSILFTSLGLTTEELLASFSQYIFFSTIPQLFLFGALVHPSLRFIYLVLLITFTLLAYIAAILSTNNKRRAIIAWLIIALVTIFSSILLSLITISFKI</sequence>
<keyword evidence="1" id="KW-1133">Transmembrane helix</keyword>
<keyword evidence="3" id="KW-1185">Reference proteome</keyword>
<reference evidence="2 3" key="1">
    <citation type="submission" date="2019-10" db="EMBL/GenBank/DDBJ databases">
        <title>Genome Sequences from Six Type Strain Members of the Archaeal Family Sulfolobaceae: Acidianus ambivalens, Acidianus infernus, Metallosphaera prunae, Stygiolobus azoricus, Sulfolobus metallicus, and Sulfurisphaera ohwakuensis.</title>
        <authorList>
            <person name="Counts J.A."/>
            <person name="Kelly R.M."/>
        </authorList>
    </citation>
    <scope>NUCLEOTIDE SEQUENCE [LARGE SCALE GENOMIC DNA]</scope>
    <source>
        <strain evidence="2 3">TA-1</strain>
    </source>
</reference>
<accession>A0A650CGD9</accession>
<organism evidence="2 3">
    <name type="scientific">Sulfurisphaera ohwakuensis</name>
    <dbReference type="NCBI Taxonomy" id="69656"/>
    <lineage>
        <taxon>Archaea</taxon>
        <taxon>Thermoproteota</taxon>
        <taxon>Thermoprotei</taxon>
        <taxon>Sulfolobales</taxon>
        <taxon>Sulfolobaceae</taxon>
        <taxon>Sulfurisphaera</taxon>
    </lineage>
</organism>
<evidence type="ECO:0000313" key="3">
    <source>
        <dbReference type="Proteomes" id="UP000427373"/>
    </source>
</evidence>
<dbReference type="RefSeq" id="WP_156014162.1">
    <property type="nucleotide sequence ID" value="NZ_CP045484.1"/>
</dbReference>
<keyword evidence="1" id="KW-0812">Transmembrane</keyword>
<feature type="transmembrane region" description="Helical" evidence="1">
    <location>
        <begin position="185"/>
        <end position="207"/>
    </location>
</feature>
<feature type="transmembrane region" description="Helical" evidence="1">
    <location>
        <begin position="45"/>
        <end position="63"/>
    </location>
</feature>
<dbReference type="GeneID" id="42800561"/>
<gene>
    <name evidence="2" type="ORF">D1869_04915</name>
</gene>
<feature type="transmembrane region" description="Helical" evidence="1">
    <location>
        <begin position="357"/>
        <end position="381"/>
    </location>
</feature>
<feature type="transmembrane region" description="Helical" evidence="1">
    <location>
        <begin position="277"/>
        <end position="295"/>
    </location>
</feature>
<feature type="transmembrane region" description="Helical" evidence="1">
    <location>
        <begin position="307"/>
        <end position="323"/>
    </location>
</feature>
<name>A0A650CGD9_SULOH</name>
<feature type="transmembrane region" description="Helical" evidence="1">
    <location>
        <begin position="157"/>
        <end position="179"/>
    </location>
</feature>
<feature type="transmembrane region" description="Helical" evidence="1">
    <location>
        <begin position="329"/>
        <end position="350"/>
    </location>
</feature>
<keyword evidence="1" id="KW-0472">Membrane</keyword>
<feature type="transmembrane region" description="Helical" evidence="1">
    <location>
        <begin position="69"/>
        <end position="87"/>
    </location>
</feature>
<evidence type="ECO:0000313" key="2">
    <source>
        <dbReference type="EMBL" id="QGR16607.1"/>
    </source>
</evidence>
<dbReference type="KEGG" id="soh:D1869_04915"/>